<feature type="region of interest" description="Disordered" evidence="1">
    <location>
        <begin position="124"/>
        <end position="157"/>
    </location>
</feature>
<evidence type="ECO:0000313" key="4">
    <source>
        <dbReference type="EMBL" id="CAE0489354.1"/>
    </source>
</evidence>
<accession>A0A6S8HUN9</accession>
<reference evidence="3" key="1">
    <citation type="submission" date="2021-01" db="EMBL/GenBank/DDBJ databases">
        <authorList>
            <person name="Corre E."/>
            <person name="Pelletier E."/>
            <person name="Niang G."/>
            <person name="Scheremetjew M."/>
            <person name="Finn R."/>
            <person name="Kale V."/>
            <person name="Holt S."/>
            <person name="Cochrane G."/>
            <person name="Meng A."/>
            <person name="Brown T."/>
            <person name="Cohen L."/>
        </authorList>
    </citation>
    <scope>NUCLEOTIDE SEQUENCE</scope>
    <source>
        <strain evidence="3">CCMP1320</strain>
    </source>
</reference>
<gene>
    <name evidence="3" type="ORF">DTER00134_LOCUS4421</name>
    <name evidence="4" type="ORF">DTER00134_LOCUS4425</name>
</gene>
<dbReference type="Gene3D" id="3.60.40.10">
    <property type="entry name" value="PPM-type phosphatase domain"/>
    <property type="match status" value="1"/>
</dbReference>
<name>A0A6S8HUN9_DUNTE</name>
<feature type="compositionally biased region" description="Low complexity" evidence="1">
    <location>
        <begin position="130"/>
        <end position="149"/>
    </location>
</feature>
<dbReference type="CDD" id="cd00143">
    <property type="entry name" value="PP2Cc"/>
    <property type="match status" value="1"/>
</dbReference>
<evidence type="ECO:0000259" key="2">
    <source>
        <dbReference type="PROSITE" id="PS51746"/>
    </source>
</evidence>
<feature type="domain" description="PPM-type phosphatase" evidence="2">
    <location>
        <begin position="1"/>
        <end position="123"/>
    </location>
</feature>
<evidence type="ECO:0000313" key="3">
    <source>
        <dbReference type="EMBL" id="CAE0489350.1"/>
    </source>
</evidence>
<dbReference type="GO" id="GO:0004722">
    <property type="term" value="F:protein serine/threonine phosphatase activity"/>
    <property type="evidence" value="ECO:0007669"/>
    <property type="project" value="InterPro"/>
</dbReference>
<dbReference type="InterPro" id="IPR015655">
    <property type="entry name" value="PP2C"/>
</dbReference>
<dbReference type="EMBL" id="HBIP01008176">
    <property type="protein sequence ID" value="CAE0489354.1"/>
    <property type="molecule type" value="Transcribed_RNA"/>
</dbReference>
<dbReference type="PANTHER" id="PTHR13832:SF840">
    <property type="entry name" value="PROTEIN PHOSPHATASE 2C 60-RELATED"/>
    <property type="match status" value="1"/>
</dbReference>
<protein>
    <recommendedName>
        <fullName evidence="2">PPM-type phosphatase domain-containing protein</fullName>
    </recommendedName>
</protein>
<dbReference type="AlphaFoldDB" id="A0A6S8HUN9"/>
<evidence type="ECO:0000256" key="1">
    <source>
        <dbReference type="SAM" id="MobiDB-lite"/>
    </source>
</evidence>
<dbReference type="InterPro" id="IPR001932">
    <property type="entry name" value="PPM-type_phosphatase-like_dom"/>
</dbReference>
<dbReference type="EMBL" id="HBIP01008172">
    <property type="protein sequence ID" value="CAE0489350.1"/>
    <property type="molecule type" value="Transcribed_RNA"/>
</dbReference>
<sequence>MIEFRTPGCPSPSNPPHGFNPAHVCYHFPHSAAHSCLLQIITAEPDICQITLTPEDRFFVLACDGIWDVMSNQDVVDFVSQKLDMGMSPSQTASALLDACLANDPKEARGVGCDNMTAVVVSLQRRDHQQQQQQQQAPESAQSELAAASGNAKKDSC</sequence>
<dbReference type="InterPro" id="IPR036457">
    <property type="entry name" value="PPM-type-like_dom_sf"/>
</dbReference>
<organism evidence="3">
    <name type="scientific">Dunaliella tertiolecta</name>
    <name type="common">Green alga</name>
    <dbReference type="NCBI Taxonomy" id="3047"/>
    <lineage>
        <taxon>Eukaryota</taxon>
        <taxon>Viridiplantae</taxon>
        <taxon>Chlorophyta</taxon>
        <taxon>core chlorophytes</taxon>
        <taxon>Chlorophyceae</taxon>
        <taxon>CS clade</taxon>
        <taxon>Chlamydomonadales</taxon>
        <taxon>Dunaliellaceae</taxon>
        <taxon>Dunaliella</taxon>
    </lineage>
</organism>
<proteinExistence type="predicted"/>
<dbReference type="PROSITE" id="PS51746">
    <property type="entry name" value="PPM_2"/>
    <property type="match status" value="1"/>
</dbReference>
<dbReference type="SUPFAM" id="SSF81606">
    <property type="entry name" value="PP2C-like"/>
    <property type="match status" value="1"/>
</dbReference>
<dbReference type="Pfam" id="PF00481">
    <property type="entry name" value="PP2C"/>
    <property type="match status" value="1"/>
</dbReference>
<dbReference type="PANTHER" id="PTHR13832">
    <property type="entry name" value="PROTEIN PHOSPHATASE 2C"/>
    <property type="match status" value="1"/>
</dbReference>